<dbReference type="PIRSF" id="PIRSF002741">
    <property type="entry name" value="MppA"/>
    <property type="match status" value="1"/>
</dbReference>
<feature type="domain" description="Solute-binding protein family 5" evidence="5">
    <location>
        <begin position="89"/>
        <end position="441"/>
    </location>
</feature>
<dbReference type="RefSeq" id="WP_090553979.1">
    <property type="nucleotide sequence ID" value="NZ_FNFP01000006.1"/>
</dbReference>
<dbReference type="SUPFAM" id="SSF53850">
    <property type="entry name" value="Periplasmic binding protein-like II"/>
    <property type="match status" value="1"/>
</dbReference>
<evidence type="ECO:0000256" key="2">
    <source>
        <dbReference type="ARBA" id="ARBA00005695"/>
    </source>
</evidence>
<evidence type="ECO:0000256" key="1">
    <source>
        <dbReference type="ARBA" id="ARBA00004196"/>
    </source>
</evidence>
<dbReference type="GO" id="GO:1904680">
    <property type="term" value="F:peptide transmembrane transporter activity"/>
    <property type="evidence" value="ECO:0007669"/>
    <property type="project" value="TreeGrafter"/>
</dbReference>
<name>A0A1G9GKQ0_9FIRM</name>
<dbReference type="PANTHER" id="PTHR30290:SF10">
    <property type="entry name" value="PERIPLASMIC OLIGOPEPTIDE-BINDING PROTEIN-RELATED"/>
    <property type="match status" value="1"/>
</dbReference>
<evidence type="ECO:0000259" key="5">
    <source>
        <dbReference type="Pfam" id="PF00496"/>
    </source>
</evidence>
<protein>
    <submittedName>
        <fullName evidence="6">Peptide/nickel transport system substrate-binding protein</fullName>
    </submittedName>
</protein>
<dbReference type="PROSITE" id="PS51257">
    <property type="entry name" value="PROKAR_LIPOPROTEIN"/>
    <property type="match status" value="1"/>
</dbReference>
<sequence>MRSRRFKKYFSLTMIVVLIAGMVLTGCGGKEGETSNPAQEISEVTVPQHLVIGEQFDLKGYDPGSSMSDFVRALVYNNLVELDMDFKKSPGLAESWETSGDGTIWTFELRQNVVFHDGSPWDAEAAKINLDIRKEGTGKGWLTAVEEVEVVGSHTLAVHLKEPVYTFDSDLTPPFLAMVSPKAFDEEGNVIEAIGTGPFKLTSWTTDSEFVMERNEDYFAGAPILEKITFKVIPDAETRAMALQAGEIDMMSGREALTAVQRLKAQPNMKLVKEMSQTSEVLFFNVYEGPFNDIKVRQAVAHAINFDEMVPVLLEDLAEAPMNFFSQAYGEYMDNNLSLPKYDVDKAKELLREAGWEDKDANGILEKNREPLKARLVLGAKNEEDKILSAVIQDKLKDIGMEIELVHLEGGALREALTEKDYDMIMIGQWSVPHDDPTSHYLRGYWHSDSSYTIYTSSELDAKIEKLHLSLDTAERLKLHREIQAEILENTSVLMVFHRNNVMVMNEKVQDFEISTGTWQIFRGLTKTSIR</sequence>
<evidence type="ECO:0000256" key="4">
    <source>
        <dbReference type="ARBA" id="ARBA00022729"/>
    </source>
</evidence>
<comment type="subcellular location">
    <subcellularLocation>
        <location evidence="1">Cell envelope</location>
    </subcellularLocation>
</comment>
<comment type="similarity">
    <text evidence="2">Belongs to the bacterial solute-binding protein 5 family.</text>
</comment>
<proteinExistence type="inferred from homology"/>
<dbReference type="Gene3D" id="3.10.105.10">
    <property type="entry name" value="Dipeptide-binding Protein, Domain 3"/>
    <property type="match status" value="1"/>
</dbReference>
<evidence type="ECO:0000256" key="3">
    <source>
        <dbReference type="ARBA" id="ARBA00022448"/>
    </source>
</evidence>
<dbReference type="Pfam" id="PF00496">
    <property type="entry name" value="SBP_bac_5"/>
    <property type="match status" value="1"/>
</dbReference>
<keyword evidence="3" id="KW-0813">Transport</keyword>
<dbReference type="Proteomes" id="UP000198718">
    <property type="component" value="Unassembled WGS sequence"/>
</dbReference>
<reference evidence="6 7" key="1">
    <citation type="submission" date="2016-10" db="EMBL/GenBank/DDBJ databases">
        <authorList>
            <person name="de Groot N.N."/>
        </authorList>
    </citation>
    <scope>NUCLEOTIDE SEQUENCE [LARGE SCALE GENOMIC DNA]</scope>
    <source>
        <strain evidence="6 7">DSM 18346</strain>
    </source>
</reference>
<dbReference type="GO" id="GO:0015833">
    <property type="term" value="P:peptide transport"/>
    <property type="evidence" value="ECO:0007669"/>
    <property type="project" value="TreeGrafter"/>
</dbReference>
<dbReference type="InterPro" id="IPR000914">
    <property type="entry name" value="SBP_5_dom"/>
</dbReference>
<dbReference type="GO" id="GO:0042597">
    <property type="term" value="C:periplasmic space"/>
    <property type="evidence" value="ECO:0007669"/>
    <property type="project" value="UniProtKB-ARBA"/>
</dbReference>
<dbReference type="OrthoDB" id="9772924at2"/>
<dbReference type="GO" id="GO:0030313">
    <property type="term" value="C:cell envelope"/>
    <property type="evidence" value="ECO:0007669"/>
    <property type="project" value="UniProtKB-SubCell"/>
</dbReference>
<evidence type="ECO:0000313" key="6">
    <source>
        <dbReference type="EMBL" id="SDL01095.1"/>
    </source>
</evidence>
<dbReference type="GO" id="GO:0043190">
    <property type="term" value="C:ATP-binding cassette (ABC) transporter complex"/>
    <property type="evidence" value="ECO:0007669"/>
    <property type="project" value="InterPro"/>
</dbReference>
<dbReference type="PANTHER" id="PTHR30290">
    <property type="entry name" value="PERIPLASMIC BINDING COMPONENT OF ABC TRANSPORTER"/>
    <property type="match status" value="1"/>
</dbReference>
<dbReference type="EMBL" id="FNFP01000006">
    <property type="protein sequence ID" value="SDL01095.1"/>
    <property type="molecule type" value="Genomic_DNA"/>
</dbReference>
<gene>
    <name evidence="6" type="ORF">SAMN05660472_02452</name>
</gene>
<dbReference type="AlphaFoldDB" id="A0A1G9GKQ0"/>
<accession>A0A1G9GKQ0</accession>
<dbReference type="STRING" id="393762.SAMN05660472_02452"/>
<evidence type="ECO:0000313" key="7">
    <source>
        <dbReference type="Proteomes" id="UP000198718"/>
    </source>
</evidence>
<organism evidence="6 7">
    <name type="scientific">Natronincola ferrireducens</name>
    <dbReference type="NCBI Taxonomy" id="393762"/>
    <lineage>
        <taxon>Bacteria</taxon>
        <taxon>Bacillati</taxon>
        <taxon>Bacillota</taxon>
        <taxon>Clostridia</taxon>
        <taxon>Peptostreptococcales</taxon>
        <taxon>Natronincolaceae</taxon>
        <taxon>Natronincola</taxon>
    </lineage>
</organism>
<keyword evidence="4" id="KW-0732">Signal</keyword>
<dbReference type="InterPro" id="IPR039424">
    <property type="entry name" value="SBP_5"/>
</dbReference>
<keyword evidence="7" id="KW-1185">Reference proteome</keyword>
<dbReference type="Gene3D" id="3.40.190.10">
    <property type="entry name" value="Periplasmic binding protein-like II"/>
    <property type="match status" value="1"/>
</dbReference>
<dbReference type="InterPro" id="IPR030678">
    <property type="entry name" value="Peptide/Ni-bd"/>
</dbReference>